<comment type="caution">
    <text evidence="4">The sequence shown here is derived from an EMBL/GenBank/DDBJ whole genome shotgun (WGS) entry which is preliminary data.</text>
</comment>
<dbReference type="AlphaFoldDB" id="A0A8K0L8I7"/>
<dbReference type="OrthoDB" id="2305498at2759"/>
<feature type="domain" description="Knr4/Smi1-like" evidence="3">
    <location>
        <begin position="147"/>
        <end position="326"/>
    </location>
</feature>
<dbReference type="PIRSF" id="PIRSF017023">
    <property type="entry name" value="KNR4"/>
    <property type="match status" value="1"/>
</dbReference>
<dbReference type="SMART" id="SM00860">
    <property type="entry name" value="SMI1_KNR4"/>
    <property type="match status" value="1"/>
</dbReference>
<dbReference type="PANTHER" id="PTHR47432">
    <property type="entry name" value="CELL WALL ASSEMBLY REGULATOR SMI1"/>
    <property type="match status" value="1"/>
</dbReference>
<dbReference type="InterPro" id="IPR051873">
    <property type="entry name" value="KNR4/SMI1_regulator"/>
</dbReference>
<sequence length="518" mass="56409">MTTSLSASWRSFWHTMTSNDRHASPDAPYKSASHLPLGQNRHSPLTSVTTAAMESRTELNVDGEGFTPSSRPMSPSSPYTPGARSVQRQNSAPDTSYAANGMGNADVQMQSFSEGVPPPPPVTHSWKRIDHWLEDNYEELFENLCEGCTGNDVNELEHELDVSLPQDVRDSLQVHDGQERGGRPTGAIFGCMLLDCEEIVQEYRQWARTNEEYLREGPASYSSPTLPIKAFAGASTSARAASPTSSAGSNWRSELLSRQESQPANAIQKAYVHSGWVPLARDWGGNNICVDLAPGPAGKWGQIILMGRDYDCKYVVARSWSAFLANVADDLSTPKPYIDEETQELKLREFPRQNVSPPYMDILRWRADQKYGRRFPARNGAPAAGKRPQNGALRVNSNVKNEFASLNGFSPYASPVSAGPDRGRSPPGNGGKSREKPAPSPLSRVTEENTAANKEGLLAPQPQRVDKLVSIDSPIIGSDGAQEKSLESALDAKSGVKIDAKLAAAVEGAEREMESVKI</sequence>
<dbReference type="Proteomes" id="UP000809789">
    <property type="component" value="Unassembled WGS sequence"/>
</dbReference>
<feature type="region of interest" description="Disordered" evidence="2">
    <location>
        <begin position="60"/>
        <end position="102"/>
    </location>
</feature>
<reference evidence="4" key="1">
    <citation type="submission" date="2021-07" db="EMBL/GenBank/DDBJ databases">
        <title>Elsinoe batatas strain:CRI-CJ2 Genome sequencing and assembly.</title>
        <authorList>
            <person name="Huang L."/>
        </authorList>
    </citation>
    <scope>NUCLEOTIDE SEQUENCE</scope>
    <source>
        <strain evidence="4">CRI-CJ2</strain>
    </source>
</reference>
<dbReference type="PANTHER" id="PTHR47432:SF1">
    <property type="entry name" value="CELL WALL ASSEMBLY REGULATOR SMI1"/>
    <property type="match status" value="1"/>
</dbReference>
<dbReference type="InterPro" id="IPR037883">
    <property type="entry name" value="Knr4/Smi1-like_sf"/>
</dbReference>
<dbReference type="SUPFAM" id="SSF160631">
    <property type="entry name" value="SMI1/KNR4-like"/>
    <property type="match status" value="1"/>
</dbReference>
<keyword evidence="5" id="KW-1185">Reference proteome</keyword>
<protein>
    <recommendedName>
        <fullName evidence="3">Knr4/Smi1-like domain-containing protein</fullName>
    </recommendedName>
</protein>
<dbReference type="InterPro" id="IPR018958">
    <property type="entry name" value="Knr4/Smi1-like_dom"/>
</dbReference>
<evidence type="ECO:0000313" key="4">
    <source>
        <dbReference type="EMBL" id="KAG8630755.1"/>
    </source>
</evidence>
<organism evidence="4 5">
    <name type="scientific">Elsinoe batatas</name>
    <dbReference type="NCBI Taxonomy" id="2601811"/>
    <lineage>
        <taxon>Eukaryota</taxon>
        <taxon>Fungi</taxon>
        <taxon>Dikarya</taxon>
        <taxon>Ascomycota</taxon>
        <taxon>Pezizomycotina</taxon>
        <taxon>Dothideomycetes</taxon>
        <taxon>Dothideomycetidae</taxon>
        <taxon>Myriangiales</taxon>
        <taxon>Elsinoaceae</taxon>
        <taxon>Elsinoe</taxon>
    </lineage>
</organism>
<gene>
    <name evidence="4" type="ORF">KVT40_002374</name>
</gene>
<evidence type="ECO:0000313" key="5">
    <source>
        <dbReference type="Proteomes" id="UP000809789"/>
    </source>
</evidence>
<evidence type="ECO:0000256" key="2">
    <source>
        <dbReference type="SAM" id="MobiDB-lite"/>
    </source>
</evidence>
<feature type="compositionally biased region" description="Polar residues" evidence="2">
    <location>
        <begin position="86"/>
        <end position="98"/>
    </location>
</feature>
<evidence type="ECO:0000256" key="1">
    <source>
        <dbReference type="ARBA" id="ARBA00005303"/>
    </source>
</evidence>
<feature type="region of interest" description="Disordered" evidence="2">
    <location>
        <begin position="18"/>
        <end position="43"/>
    </location>
</feature>
<comment type="similarity">
    <text evidence="1">Belongs to the KNR4/SMI1 family.</text>
</comment>
<dbReference type="Gene3D" id="3.40.1580.10">
    <property type="entry name" value="SMI1/KNR4-like"/>
    <property type="match status" value="1"/>
</dbReference>
<name>A0A8K0L8I7_9PEZI</name>
<accession>A0A8K0L8I7</accession>
<dbReference type="InterPro" id="IPR009203">
    <property type="entry name" value="Knr4/Smi1"/>
</dbReference>
<dbReference type="EMBL" id="JAESVG020000002">
    <property type="protein sequence ID" value="KAG8630755.1"/>
    <property type="molecule type" value="Genomic_DNA"/>
</dbReference>
<dbReference type="GO" id="GO:0043332">
    <property type="term" value="C:mating projection tip"/>
    <property type="evidence" value="ECO:0007669"/>
    <property type="project" value="TreeGrafter"/>
</dbReference>
<feature type="compositionally biased region" description="Low complexity" evidence="2">
    <location>
        <begin position="68"/>
        <end position="81"/>
    </location>
</feature>
<feature type="region of interest" description="Disordered" evidence="2">
    <location>
        <begin position="410"/>
        <end position="465"/>
    </location>
</feature>
<evidence type="ECO:0000259" key="3">
    <source>
        <dbReference type="SMART" id="SM00860"/>
    </source>
</evidence>
<proteinExistence type="inferred from homology"/>
<dbReference type="GO" id="GO:0070880">
    <property type="term" value="P:fungal-type cell wall beta-glucan biosynthetic process"/>
    <property type="evidence" value="ECO:0007669"/>
    <property type="project" value="TreeGrafter"/>
</dbReference>
<dbReference type="Pfam" id="PF09346">
    <property type="entry name" value="SMI1_KNR4"/>
    <property type="match status" value="1"/>
</dbReference>